<dbReference type="InterPro" id="IPR011275">
    <property type="entry name" value="Malate_DH_type3"/>
</dbReference>
<dbReference type="InterPro" id="IPR001236">
    <property type="entry name" value="Lactate/malate_DH_N"/>
</dbReference>
<dbReference type="PANTHER" id="PTHR43128">
    <property type="entry name" value="L-2-HYDROXYCARBOXYLATE DEHYDROGENASE (NAD(P)(+))"/>
    <property type="match status" value="1"/>
</dbReference>
<keyword evidence="2" id="KW-0520">NAD</keyword>
<dbReference type="GO" id="GO:0006089">
    <property type="term" value="P:lactate metabolic process"/>
    <property type="evidence" value="ECO:0007669"/>
    <property type="project" value="TreeGrafter"/>
</dbReference>
<dbReference type="InterPro" id="IPR022383">
    <property type="entry name" value="Lactate/malate_DH_C"/>
</dbReference>
<protein>
    <submittedName>
        <fullName evidence="5">Malate dehydrogenase</fullName>
        <ecNumber evidence="5">1.1.1.37</ecNumber>
    </submittedName>
</protein>
<sequence length="302" mass="32019">MTIIGPGRVGESTAQIIAKTELCRALVLLGRQAGKAKGIALDIQESAPLFRFDTRVSGGADPAAMVDSDLVIFTAGLPRKPGMSRSDLVDANLAVLREAVDNVMRYAPNALLLIVTNPVDVLTYHAWRQTGWGRHRVLGLSGVLDSARMASFIAHESGFSVKDIATLVIGGHGDAMVPLTRYAGINGIPISQFLDTATIDRVIEKTRKGGAEILALKESSSAYDSPAASVAAMVDAMARNRRRILPCVAILDGEYGERDIAMGVPIVLAGNGVERVIELPLTPGESVALARSIAQLRETLGQ</sequence>
<proteinExistence type="predicted"/>
<dbReference type="EC" id="1.1.1.37" evidence="5"/>
<dbReference type="Gene3D" id="3.40.50.720">
    <property type="entry name" value="NAD(P)-binding Rossmann-like Domain"/>
    <property type="match status" value="1"/>
</dbReference>
<dbReference type="Pfam" id="PF02866">
    <property type="entry name" value="Ldh_1_C"/>
    <property type="match status" value="1"/>
</dbReference>
<dbReference type="InterPro" id="IPR001557">
    <property type="entry name" value="L-lactate/malate_DH"/>
</dbReference>
<dbReference type="SUPFAM" id="SSF51735">
    <property type="entry name" value="NAD(P)-binding Rossmann-fold domains"/>
    <property type="match status" value="1"/>
</dbReference>
<evidence type="ECO:0000259" key="4">
    <source>
        <dbReference type="Pfam" id="PF02866"/>
    </source>
</evidence>
<dbReference type="GO" id="GO:0030060">
    <property type="term" value="F:L-malate dehydrogenase (NAD+) activity"/>
    <property type="evidence" value="ECO:0007669"/>
    <property type="project" value="UniProtKB-EC"/>
</dbReference>
<dbReference type="SUPFAM" id="SSF56327">
    <property type="entry name" value="LDH C-terminal domain-like"/>
    <property type="match status" value="1"/>
</dbReference>
<evidence type="ECO:0000313" key="5">
    <source>
        <dbReference type="EMBL" id="VAW96987.1"/>
    </source>
</evidence>
<feature type="domain" description="Lactate/malate dehydrogenase N-terminal" evidence="3">
    <location>
        <begin position="2"/>
        <end position="139"/>
    </location>
</feature>
<dbReference type="PRINTS" id="PR00086">
    <property type="entry name" value="LLDHDRGNASE"/>
</dbReference>
<dbReference type="Pfam" id="PF00056">
    <property type="entry name" value="Ldh_1_N"/>
    <property type="match status" value="1"/>
</dbReference>
<organism evidence="5">
    <name type="scientific">hydrothermal vent metagenome</name>
    <dbReference type="NCBI Taxonomy" id="652676"/>
    <lineage>
        <taxon>unclassified sequences</taxon>
        <taxon>metagenomes</taxon>
        <taxon>ecological metagenomes</taxon>
    </lineage>
</organism>
<accession>A0A3B1ABI2</accession>
<dbReference type="EMBL" id="UOFU01000108">
    <property type="protein sequence ID" value="VAW96987.1"/>
    <property type="molecule type" value="Genomic_DNA"/>
</dbReference>
<dbReference type="PANTHER" id="PTHR43128:SF16">
    <property type="entry name" value="L-LACTATE DEHYDROGENASE"/>
    <property type="match status" value="1"/>
</dbReference>
<dbReference type="InterPro" id="IPR036291">
    <property type="entry name" value="NAD(P)-bd_dom_sf"/>
</dbReference>
<dbReference type="Gene3D" id="3.90.110.10">
    <property type="entry name" value="Lactate dehydrogenase/glycoside hydrolase, family 4, C-terminal"/>
    <property type="match status" value="1"/>
</dbReference>
<gene>
    <name evidence="5" type="ORF">MNBD_GAMMA20-384</name>
</gene>
<reference evidence="5" key="1">
    <citation type="submission" date="2018-06" db="EMBL/GenBank/DDBJ databases">
        <authorList>
            <person name="Zhirakovskaya E."/>
        </authorList>
    </citation>
    <scope>NUCLEOTIDE SEQUENCE</scope>
</reference>
<dbReference type="NCBIfam" id="NF004863">
    <property type="entry name" value="PRK06223.1"/>
    <property type="match status" value="1"/>
</dbReference>
<dbReference type="GO" id="GO:0004459">
    <property type="term" value="F:L-lactate dehydrogenase (NAD+) activity"/>
    <property type="evidence" value="ECO:0007669"/>
    <property type="project" value="TreeGrafter"/>
</dbReference>
<dbReference type="CDD" id="cd01339">
    <property type="entry name" value="LDH-like_MDH"/>
    <property type="match status" value="1"/>
</dbReference>
<evidence type="ECO:0000256" key="2">
    <source>
        <dbReference type="ARBA" id="ARBA00023027"/>
    </source>
</evidence>
<dbReference type="InterPro" id="IPR015955">
    <property type="entry name" value="Lactate_DH/Glyco_Ohase_4_C"/>
</dbReference>
<name>A0A3B1ABI2_9ZZZZ</name>
<keyword evidence="1 5" id="KW-0560">Oxidoreductase</keyword>
<dbReference type="PIRSF" id="PIRSF000102">
    <property type="entry name" value="Lac_mal_DH"/>
    <property type="match status" value="1"/>
</dbReference>
<evidence type="ECO:0000259" key="3">
    <source>
        <dbReference type="Pfam" id="PF00056"/>
    </source>
</evidence>
<dbReference type="AlphaFoldDB" id="A0A3B1ABI2"/>
<evidence type="ECO:0000256" key="1">
    <source>
        <dbReference type="ARBA" id="ARBA00023002"/>
    </source>
</evidence>
<feature type="domain" description="Lactate/malate dehydrogenase C-terminal" evidence="4">
    <location>
        <begin position="144"/>
        <end position="300"/>
    </location>
</feature>